<evidence type="ECO:0000256" key="3">
    <source>
        <dbReference type="ARBA" id="ARBA00022692"/>
    </source>
</evidence>
<feature type="transmembrane region" description="Helical" evidence="7">
    <location>
        <begin position="221"/>
        <end position="240"/>
    </location>
</feature>
<evidence type="ECO:0000256" key="6">
    <source>
        <dbReference type="ARBA" id="ARBA00023180"/>
    </source>
</evidence>
<keyword evidence="2" id="KW-0813">Transport</keyword>
<proteinExistence type="predicted"/>
<dbReference type="OrthoDB" id="10021397at2759"/>
<feature type="transmembrane region" description="Helical" evidence="7">
    <location>
        <begin position="292"/>
        <end position="310"/>
    </location>
</feature>
<comment type="caution">
    <text evidence="9">The sequence shown here is derived from an EMBL/GenBank/DDBJ whole genome shotgun (WGS) entry which is preliminary data.</text>
</comment>
<dbReference type="InterPro" id="IPR020846">
    <property type="entry name" value="MFS_dom"/>
</dbReference>
<evidence type="ECO:0000256" key="5">
    <source>
        <dbReference type="ARBA" id="ARBA00023136"/>
    </source>
</evidence>
<sequence>MATKQTEDPIVHTPANEAGVLSRDDSRGIPDVQLDFKAVQRSFSFWAIIVGLGITMWLAALENSVITTAAPAILADIPLGGNWIWMTNAFWLSSAAFQPLLSQFANIFGRRWLTLFVIAIYTLGSGICGGSSSGRMLITGRAVQGMGSGGILLAFGAYFRLLVLEDVELTCYDYTDTIVSDMVPLRYRGNYIAIILLIYSIGSTMGALIGGLIVQHTSWRWVFYINLPVGGVSLLIMIIFLRVKHKKDTSWKNQLKRIDVVGNGILMGGSVSMLVALTYAGTRYSWSSWKTLVPLLIGFSAFVLFGIFEASRLAPLEPVMAPRLFANRTSVITAINTFLFNVILYWVIFFLPVYYQAVQLLSPTRAGINLIPISLLGVPSAAAAAVAVVRWGKYKIIHLLGFALFTIGLGLFTLLDETTPVGEWAGFDFVGPIGGGLLLNTQLLAFQAPVSEADQAAATGTWNFIRTLGGVWGVAIPAAIFSNRVDSLIAAGAISDPMACKLLAGGGAYQFASAALIKSFSPIVQAEVRAVYRLAIQRIFAICIAFSGFAWCLCLFEKDFPLRTELVTEYGLEVDENKLSKEEATS</sequence>
<dbReference type="AlphaFoldDB" id="A0A8H8RJS8"/>
<dbReference type="GO" id="GO:0022857">
    <property type="term" value="F:transmembrane transporter activity"/>
    <property type="evidence" value="ECO:0007669"/>
    <property type="project" value="InterPro"/>
</dbReference>
<keyword evidence="6" id="KW-0325">Glycoprotein</keyword>
<dbReference type="Gene3D" id="1.20.1250.20">
    <property type="entry name" value="MFS general substrate transporter like domains"/>
    <property type="match status" value="1"/>
</dbReference>
<dbReference type="Gene3D" id="1.20.1720.10">
    <property type="entry name" value="Multidrug resistance protein D"/>
    <property type="match status" value="1"/>
</dbReference>
<feature type="transmembrane region" description="Helical" evidence="7">
    <location>
        <begin position="331"/>
        <end position="355"/>
    </location>
</feature>
<dbReference type="SUPFAM" id="SSF103473">
    <property type="entry name" value="MFS general substrate transporter"/>
    <property type="match status" value="1"/>
</dbReference>
<feature type="domain" description="Major facilitator superfamily (MFS) profile" evidence="8">
    <location>
        <begin position="48"/>
        <end position="525"/>
    </location>
</feature>
<feature type="transmembrane region" description="Helical" evidence="7">
    <location>
        <begin position="113"/>
        <end position="132"/>
    </location>
</feature>
<feature type="transmembrane region" description="Helical" evidence="7">
    <location>
        <begin position="396"/>
        <end position="415"/>
    </location>
</feature>
<keyword evidence="3 7" id="KW-0812">Transmembrane</keyword>
<feature type="transmembrane region" description="Helical" evidence="7">
    <location>
        <begin position="191"/>
        <end position="215"/>
    </location>
</feature>
<evidence type="ECO:0000256" key="1">
    <source>
        <dbReference type="ARBA" id="ARBA00004141"/>
    </source>
</evidence>
<gene>
    <name evidence="9" type="primary">FUS6_0</name>
    <name evidence="9" type="ORF">LSUB1_G006684</name>
</gene>
<evidence type="ECO:0000256" key="2">
    <source>
        <dbReference type="ARBA" id="ARBA00022448"/>
    </source>
</evidence>
<dbReference type="InterPro" id="IPR011701">
    <property type="entry name" value="MFS"/>
</dbReference>
<keyword evidence="5 7" id="KW-0472">Membrane</keyword>
<reference evidence="9 10" key="1">
    <citation type="submission" date="2018-05" db="EMBL/GenBank/DDBJ databases">
        <title>Genome sequencing and assembly of the regulated plant pathogen Lachnellula willkommii and related sister species for the development of diagnostic species identification markers.</title>
        <authorList>
            <person name="Giroux E."/>
            <person name="Bilodeau G."/>
        </authorList>
    </citation>
    <scope>NUCLEOTIDE SEQUENCE [LARGE SCALE GENOMIC DNA]</scope>
    <source>
        <strain evidence="9 10">CBS 197.66</strain>
    </source>
</reference>
<evidence type="ECO:0000313" key="10">
    <source>
        <dbReference type="Proteomes" id="UP000462212"/>
    </source>
</evidence>
<dbReference type="InterPro" id="IPR005828">
    <property type="entry name" value="MFS_sugar_transport-like"/>
</dbReference>
<evidence type="ECO:0000256" key="4">
    <source>
        <dbReference type="ARBA" id="ARBA00022989"/>
    </source>
</evidence>
<organism evidence="9 10">
    <name type="scientific">Lachnellula subtilissima</name>
    <dbReference type="NCBI Taxonomy" id="602034"/>
    <lineage>
        <taxon>Eukaryota</taxon>
        <taxon>Fungi</taxon>
        <taxon>Dikarya</taxon>
        <taxon>Ascomycota</taxon>
        <taxon>Pezizomycotina</taxon>
        <taxon>Leotiomycetes</taxon>
        <taxon>Helotiales</taxon>
        <taxon>Lachnaceae</taxon>
        <taxon>Lachnellula</taxon>
    </lineage>
</organism>
<feature type="transmembrane region" description="Helical" evidence="7">
    <location>
        <begin position="260"/>
        <end position="280"/>
    </location>
</feature>
<keyword evidence="4 7" id="KW-1133">Transmembrane helix</keyword>
<feature type="transmembrane region" description="Helical" evidence="7">
    <location>
        <begin position="367"/>
        <end position="389"/>
    </location>
</feature>
<dbReference type="PANTHER" id="PTHR23501">
    <property type="entry name" value="MAJOR FACILITATOR SUPERFAMILY"/>
    <property type="match status" value="1"/>
</dbReference>
<evidence type="ECO:0000259" key="8">
    <source>
        <dbReference type="PROSITE" id="PS50850"/>
    </source>
</evidence>
<evidence type="ECO:0000256" key="7">
    <source>
        <dbReference type="SAM" id="Phobius"/>
    </source>
</evidence>
<feature type="transmembrane region" description="Helical" evidence="7">
    <location>
        <begin position="535"/>
        <end position="556"/>
    </location>
</feature>
<evidence type="ECO:0000313" key="9">
    <source>
        <dbReference type="EMBL" id="TVY36831.1"/>
    </source>
</evidence>
<name>A0A8H8RJS8_9HELO</name>
<accession>A0A8H8RJS8</accession>
<dbReference type="EMBL" id="QGMJ01000394">
    <property type="protein sequence ID" value="TVY36831.1"/>
    <property type="molecule type" value="Genomic_DNA"/>
</dbReference>
<dbReference type="Pfam" id="PF00083">
    <property type="entry name" value="Sugar_tr"/>
    <property type="match status" value="1"/>
</dbReference>
<dbReference type="Proteomes" id="UP000462212">
    <property type="component" value="Unassembled WGS sequence"/>
</dbReference>
<feature type="transmembrane region" description="Helical" evidence="7">
    <location>
        <begin position="138"/>
        <end position="159"/>
    </location>
</feature>
<dbReference type="Pfam" id="PF07690">
    <property type="entry name" value="MFS_1"/>
    <property type="match status" value="1"/>
</dbReference>
<dbReference type="PROSITE" id="PS50850">
    <property type="entry name" value="MFS"/>
    <property type="match status" value="1"/>
</dbReference>
<dbReference type="GO" id="GO:0005886">
    <property type="term" value="C:plasma membrane"/>
    <property type="evidence" value="ECO:0007669"/>
    <property type="project" value="TreeGrafter"/>
</dbReference>
<protein>
    <submittedName>
        <fullName evidence="9">Efflux pump</fullName>
    </submittedName>
</protein>
<dbReference type="PANTHER" id="PTHR23501:SF187">
    <property type="entry name" value="MAJOR FACILITATOR SUPERFAMILY (MFS) PROFILE DOMAIN-CONTAINING PROTEIN"/>
    <property type="match status" value="1"/>
</dbReference>
<comment type="subcellular location">
    <subcellularLocation>
        <location evidence="1">Membrane</location>
        <topology evidence="1">Multi-pass membrane protein</topology>
    </subcellularLocation>
</comment>
<dbReference type="InterPro" id="IPR036259">
    <property type="entry name" value="MFS_trans_sf"/>
</dbReference>
<feature type="transmembrane region" description="Helical" evidence="7">
    <location>
        <begin position="43"/>
        <end position="61"/>
    </location>
</feature>
<keyword evidence="10" id="KW-1185">Reference proteome</keyword>